<accession>A0A127JTW7</accession>
<feature type="signal peptide" evidence="1">
    <location>
        <begin position="1"/>
        <end position="22"/>
    </location>
</feature>
<organism evidence="2 3">
    <name type="scientific">Ramlibacter tataouinensis</name>
    <dbReference type="NCBI Taxonomy" id="94132"/>
    <lineage>
        <taxon>Bacteria</taxon>
        <taxon>Pseudomonadati</taxon>
        <taxon>Pseudomonadota</taxon>
        <taxon>Betaproteobacteria</taxon>
        <taxon>Burkholderiales</taxon>
        <taxon>Comamonadaceae</taxon>
        <taxon>Ramlibacter</taxon>
    </lineage>
</organism>
<dbReference type="AlphaFoldDB" id="A0A127JTW7"/>
<dbReference type="EMBL" id="CP010951">
    <property type="protein sequence ID" value="AMO23365.1"/>
    <property type="molecule type" value="Genomic_DNA"/>
</dbReference>
<evidence type="ECO:0008006" key="4">
    <source>
        <dbReference type="Google" id="ProtNLM"/>
    </source>
</evidence>
<name>A0A127JTW7_9BURK</name>
<dbReference type="PATRIC" id="fig|94132.3.peg.2290"/>
<dbReference type="Proteomes" id="UP000070433">
    <property type="component" value="Chromosome"/>
</dbReference>
<gene>
    <name evidence="2" type="ORF">UC35_11235</name>
</gene>
<keyword evidence="1" id="KW-0732">Signal</keyword>
<reference evidence="2 3" key="1">
    <citation type="journal article" date="2014" name="Int. J. Syst. Evol. Microbiol.">
        <title>Ramlibacter solisilvae sp. nov., isolated from forest soil, and emended description of the genus Ramlibacter.</title>
        <authorList>
            <person name="Lee H.J."/>
            <person name="Lee S.H."/>
            <person name="Lee S.S."/>
            <person name="Lee J.S."/>
            <person name="Kim Y."/>
            <person name="Kim S.C."/>
            <person name="Jeon C.O."/>
        </authorList>
    </citation>
    <scope>NUCLEOTIDE SEQUENCE [LARGE SCALE GENOMIC DNA]</scope>
    <source>
        <strain evidence="2 3">5-10</strain>
    </source>
</reference>
<sequence length="221" mass="23802">MKDCARAVLLAAAALAGAPLWAAGGHHAVDDAIILGPGECEIESWITRSDRGNQALRLGGQCGVAGLEIGIAAEPVREAGRTNTFYGAQLKLAREFAPGWHAGLSVSPVGQTREPPRYAGTGVSALLTWMPMEALAFHLNAGRDLLHGQADQARHGAALDWTPVRAWSFTVERYLLDATHFVRAGARWFASEQWAFDLSRAQQLHGERASNWTLGLTVSLR</sequence>
<keyword evidence="3" id="KW-1185">Reference proteome</keyword>
<protein>
    <recommendedName>
        <fullName evidence="4">Outer membrane protein beta-barrel domain-containing protein</fullName>
    </recommendedName>
</protein>
<evidence type="ECO:0000313" key="2">
    <source>
        <dbReference type="EMBL" id="AMO23365.1"/>
    </source>
</evidence>
<proteinExistence type="predicted"/>
<evidence type="ECO:0000313" key="3">
    <source>
        <dbReference type="Proteomes" id="UP000070433"/>
    </source>
</evidence>
<evidence type="ECO:0000256" key="1">
    <source>
        <dbReference type="SAM" id="SignalP"/>
    </source>
</evidence>
<feature type="chain" id="PRO_5007449563" description="Outer membrane protein beta-barrel domain-containing protein" evidence="1">
    <location>
        <begin position="23"/>
        <end position="221"/>
    </location>
</feature>